<dbReference type="GeneID" id="303560956"/>
<organism evidence="2 4">
    <name type="scientific">Clostridium septicum</name>
    <dbReference type="NCBI Taxonomy" id="1504"/>
    <lineage>
        <taxon>Bacteria</taxon>
        <taxon>Bacillati</taxon>
        <taxon>Bacillota</taxon>
        <taxon>Clostridia</taxon>
        <taxon>Eubacteriales</taxon>
        <taxon>Clostridiaceae</taxon>
        <taxon>Clostridium</taxon>
    </lineage>
</organism>
<evidence type="ECO:0000313" key="5">
    <source>
        <dbReference type="Proteomes" id="UP001055437"/>
    </source>
</evidence>
<keyword evidence="1" id="KW-1133">Transmembrane helix</keyword>
<dbReference type="EMBL" id="CP099799">
    <property type="protein sequence ID" value="USS01274.1"/>
    <property type="molecule type" value="Genomic_DNA"/>
</dbReference>
<keyword evidence="5" id="KW-1185">Reference proteome</keyword>
<evidence type="ECO:0000313" key="2">
    <source>
        <dbReference type="EMBL" id="AYE34681.1"/>
    </source>
</evidence>
<gene>
    <name evidence="2" type="ORF">CP523_09725</name>
    <name evidence="3" type="ORF">NH397_02065</name>
</gene>
<accession>A0A9N7PLG7</accession>
<keyword evidence="1" id="KW-0472">Membrane</keyword>
<dbReference type="Proteomes" id="UP000280586">
    <property type="component" value="Chromosome"/>
</dbReference>
<keyword evidence="1" id="KW-0812">Transmembrane</keyword>
<feature type="transmembrane region" description="Helical" evidence="1">
    <location>
        <begin position="73"/>
        <end position="94"/>
    </location>
</feature>
<feature type="transmembrane region" description="Helical" evidence="1">
    <location>
        <begin position="12"/>
        <end position="36"/>
    </location>
</feature>
<dbReference type="OrthoDB" id="1920284at2"/>
<dbReference type="RefSeq" id="WP_066676736.1">
    <property type="nucleotide sequence ID" value="NZ_CABMIZ010000018.1"/>
</dbReference>
<dbReference type="Proteomes" id="UP001055437">
    <property type="component" value="Chromosome"/>
</dbReference>
<dbReference type="KEGG" id="csep:CP523_09725"/>
<evidence type="ECO:0000313" key="3">
    <source>
        <dbReference type="EMBL" id="USS01274.1"/>
    </source>
</evidence>
<evidence type="ECO:0000256" key="1">
    <source>
        <dbReference type="SAM" id="Phobius"/>
    </source>
</evidence>
<sequence length="95" mass="11365">MRRLRLKDIFTFICTLAVIITSIIIICTFLTIYQFYIVGQMFNSYFLLQLATAITMVLWSIRFFIYRKGKERYIYSGAFMLIAIIFMFFIVNLVK</sequence>
<protein>
    <submittedName>
        <fullName evidence="2">Uncharacterized protein</fullName>
    </submittedName>
</protein>
<name>A0A9N7PLG7_CLOSE</name>
<proteinExistence type="predicted"/>
<feature type="transmembrane region" description="Helical" evidence="1">
    <location>
        <begin position="42"/>
        <end position="61"/>
    </location>
</feature>
<evidence type="ECO:0000313" key="4">
    <source>
        <dbReference type="Proteomes" id="UP000280586"/>
    </source>
</evidence>
<dbReference type="AlphaFoldDB" id="A0A9N7PLG7"/>
<reference evidence="3" key="2">
    <citation type="submission" date="2022-06" db="EMBL/GenBank/DDBJ databases">
        <authorList>
            <person name="Holder M.E."/>
            <person name="Ajami N.J."/>
            <person name="Petrosino J.F."/>
        </authorList>
    </citation>
    <scope>NUCLEOTIDE SEQUENCE</scope>
    <source>
        <strain evidence="3">RMA 8861</strain>
    </source>
</reference>
<reference evidence="2 4" key="1">
    <citation type="submission" date="2017-09" db="EMBL/GenBank/DDBJ databases">
        <authorList>
            <person name="Thomas P."/>
            <person name="Seyboldt C."/>
        </authorList>
    </citation>
    <scope>NUCLEOTIDE SEQUENCE [LARGE SCALE GENOMIC DNA]</scope>
    <source>
        <strain evidence="2 4">DSM 7534</strain>
    </source>
</reference>
<dbReference type="EMBL" id="CP023671">
    <property type="protein sequence ID" value="AYE34681.1"/>
    <property type="molecule type" value="Genomic_DNA"/>
</dbReference>